<evidence type="ECO:0000313" key="2">
    <source>
        <dbReference type="Proteomes" id="UP000799118"/>
    </source>
</evidence>
<keyword evidence="2" id="KW-1185">Reference proteome</keyword>
<organism evidence="1 2">
    <name type="scientific">Gymnopus androsaceus JB14</name>
    <dbReference type="NCBI Taxonomy" id="1447944"/>
    <lineage>
        <taxon>Eukaryota</taxon>
        <taxon>Fungi</taxon>
        <taxon>Dikarya</taxon>
        <taxon>Basidiomycota</taxon>
        <taxon>Agaricomycotina</taxon>
        <taxon>Agaricomycetes</taxon>
        <taxon>Agaricomycetidae</taxon>
        <taxon>Agaricales</taxon>
        <taxon>Marasmiineae</taxon>
        <taxon>Omphalotaceae</taxon>
        <taxon>Gymnopus</taxon>
    </lineage>
</organism>
<name>A0A6A4GUJ6_9AGAR</name>
<reference evidence="1" key="1">
    <citation type="journal article" date="2019" name="Environ. Microbiol.">
        <title>Fungal ecological strategies reflected in gene transcription - a case study of two litter decomposers.</title>
        <authorList>
            <person name="Barbi F."/>
            <person name="Kohler A."/>
            <person name="Barry K."/>
            <person name="Baskaran P."/>
            <person name="Daum C."/>
            <person name="Fauchery L."/>
            <person name="Ihrmark K."/>
            <person name="Kuo A."/>
            <person name="LaButti K."/>
            <person name="Lipzen A."/>
            <person name="Morin E."/>
            <person name="Grigoriev I.V."/>
            <person name="Henrissat B."/>
            <person name="Lindahl B."/>
            <person name="Martin F."/>
        </authorList>
    </citation>
    <scope>NUCLEOTIDE SEQUENCE</scope>
    <source>
        <strain evidence="1">JB14</strain>
    </source>
</reference>
<dbReference type="OrthoDB" id="2418900at2759"/>
<dbReference type="AlphaFoldDB" id="A0A6A4GUJ6"/>
<evidence type="ECO:0000313" key="1">
    <source>
        <dbReference type="EMBL" id="KAE9388775.1"/>
    </source>
</evidence>
<dbReference type="Proteomes" id="UP000799118">
    <property type="component" value="Unassembled WGS sequence"/>
</dbReference>
<protein>
    <submittedName>
        <fullName evidence="1">Uncharacterized protein</fullName>
    </submittedName>
</protein>
<dbReference type="EMBL" id="ML769727">
    <property type="protein sequence ID" value="KAE9388775.1"/>
    <property type="molecule type" value="Genomic_DNA"/>
</dbReference>
<accession>A0A6A4GUJ6</accession>
<proteinExistence type="predicted"/>
<sequence length="127" mass="14360">MWTANWWWETQDKLPDGVTIAPIIIASDETQLSTFSSDKKVKPSSWAWILLGYIPVSKLTCYSKEKCSDCGCQIFHDCMRKIPKTLIDKDLEPTEMACTDGFLCSFPALLAAYINDYPDQCCIACCK</sequence>
<gene>
    <name evidence="1" type="ORF">BT96DRAFT_960148</name>
</gene>
<dbReference type="Pfam" id="PF18759">
    <property type="entry name" value="Plavaka"/>
    <property type="match status" value="1"/>
</dbReference>
<dbReference type="InterPro" id="IPR041078">
    <property type="entry name" value="Plavaka"/>
</dbReference>